<keyword evidence="2" id="KW-1185">Reference proteome</keyword>
<dbReference type="Proteomes" id="UP000194204">
    <property type="component" value="Unassembled WGS sequence"/>
</dbReference>
<reference evidence="1 2" key="1">
    <citation type="submission" date="2017-01" db="EMBL/GenBank/DDBJ databases">
        <title>Deconstructing symbiosis and pathogenesis requirements using a combined genomic-metabolomic approach.</title>
        <authorList>
            <person name="Tobias N.J."/>
            <person name="Wolff H."/>
            <person name="Djahanschiri B."/>
            <person name="Ebersberger I."/>
            <person name="Bode H.B."/>
        </authorList>
    </citation>
    <scope>NUCLEOTIDE SEQUENCE [LARGE SCALE GENOMIC DNA]</scope>
    <source>
        <strain evidence="1 2">DSM 4764</strain>
    </source>
</reference>
<dbReference type="AlphaFoldDB" id="A0A1Y2SAY0"/>
<gene>
    <name evidence="1" type="ORF">Xbed_03655</name>
</gene>
<sequence length="95" mass="10181">MLTNKEETVTLNSTETVHAVRKLITGKDYLIEVGAHKAETITNTLSISAGDVIELKCGASVLRMDSSGKITLQGSEFKFEASGPVQITGKDIDLN</sequence>
<dbReference type="RefSeq" id="WP_422641379.1">
    <property type="nucleotide sequence ID" value="NZ_CAWNHF010000181.1"/>
</dbReference>
<dbReference type="EMBL" id="MUBK01000072">
    <property type="protein sequence ID" value="OTA14690.1"/>
    <property type="molecule type" value="Genomic_DNA"/>
</dbReference>
<protein>
    <recommendedName>
        <fullName evidence="3">Rhs element Vgr family protein</fullName>
    </recommendedName>
</protein>
<evidence type="ECO:0000313" key="2">
    <source>
        <dbReference type="Proteomes" id="UP000194204"/>
    </source>
</evidence>
<accession>A0A1Y2SAY0</accession>
<comment type="caution">
    <text evidence="1">The sequence shown here is derived from an EMBL/GenBank/DDBJ whole genome shotgun (WGS) entry which is preliminary data.</text>
</comment>
<proteinExistence type="predicted"/>
<name>A0A1Y2SAY0_9GAMM</name>
<evidence type="ECO:0000313" key="1">
    <source>
        <dbReference type="EMBL" id="OTA14690.1"/>
    </source>
</evidence>
<organism evidence="1 2">
    <name type="scientific">Xenorhabdus beddingii</name>
    <dbReference type="NCBI Taxonomy" id="40578"/>
    <lineage>
        <taxon>Bacteria</taxon>
        <taxon>Pseudomonadati</taxon>
        <taxon>Pseudomonadota</taxon>
        <taxon>Gammaproteobacteria</taxon>
        <taxon>Enterobacterales</taxon>
        <taxon>Morganellaceae</taxon>
        <taxon>Xenorhabdus</taxon>
    </lineage>
</organism>
<evidence type="ECO:0008006" key="3">
    <source>
        <dbReference type="Google" id="ProtNLM"/>
    </source>
</evidence>
<dbReference type="SUPFAM" id="SSF69349">
    <property type="entry name" value="Phage fibre proteins"/>
    <property type="match status" value="1"/>
</dbReference>
<dbReference type="STRING" id="40578.Xbed_03655"/>